<proteinExistence type="predicted"/>
<evidence type="ECO:0000256" key="1">
    <source>
        <dbReference type="SAM" id="SignalP"/>
    </source>
</evidence>
<reference evidence="2 3" key="1">
    <citation type="journal article" date="2015" name="Genome Announc.">
        <title>Draft Genome Sequence of Cyanobacterium Hassallia byssoidea Strain VB512170, Isolated from Monuments in India.</title>
        <authorList>
            <person name="Singh D."/>
            <person name="Chandrababunaidu M.M."/>
            <person name="Panda A."/>
            <person name="Sen D."/>
            <person name="Bhattacharyya S."/>
            <person name="Adhikary S.P."/>
            <person name="Tripathy S."/>
        </authorList>
    </citation>
    <scope>NUCLEOTIDE SEQUENCE [LARGE SCALE GENOMIC DNA]</scope>
    <source>
        <strain evidence="2 3">VB512170</strain>
    </source>
</reference>
<keyword evidence="3" id="KW-1185">Reference proteome</keyword>
<organism evidence="2 3">
    <name type="scientific">Hassallia byssoidea VB512170</name>
    <dbReference type="NCBI Taxonomy" id="1304833"/>
    <lineage>
        <taxon>Bacteria</taxon>
        <taxon>Bacillati</taxon>
        <taxon>Cyanobacteriota</taxon>
        <taxon>Cyanophyceae</taxon>
        <taxon>Nostocales</taxon>
        <taxon>Tolypothrichaceae</taxon>
        <taxon>Hassallia</taxon>
    </lineage>
</organism>
<evidence type="ECO:0008006" key="4">
    <source>
        <dbReference type="Google" id="ProtNLM"/>
    </source>
</evidence>
<dbReference type="EMBL" id="JTCM02000007">
    <property type="protein sequence ID" value="NEU72143.1"/>
    <property type="molecule type" value="Genomic_DNA"/>
</dbReference>
<keyword evidence="1" id="KW-0732">Signal</keyword>
<dbReference type="RefSeq" id="WP_039753593.1">
    <property type="nucleotide sequence ID" value="NZ_JTCM02000007.1"/>
</dbReference>
<sequence length="121" mass="12972">MNKKFVLTLLSTPVLFSSILSIVMMTQPAHASQTGTPAGTRLSCVRDPHTATPRFACERVSNSNATQAKPAVKVAPVQPNQITELEFTDAESDEAIKLFGCDCPACINAVRQIHGLTQMAS</sequence>
<name>A0A846H4W5_9CYAN</name>
<evidence type="ECO:0000313" key="3">
    <source>
        <dbReference type="Proteomes" id="UP000031549"/>
    </source>
</evidence>
<dbReference type="Proteomes" id="UP000031549">
    <property type="component" value="Unassembled WGS sequence"/>
</dbReference>
<comment type="caution">
    <text evidence="2">The sequence shown here is derived from an EMBL/GenBank/DDBJ whole genome shotgun (WGS) entry which is preliminary data.</text>
</comment>
<dbReference type="AlphaFoldDB" id="A0A846H4W5"/>
<protein>
    <recommendedName>
        <fullName evidence="4">HMA domain-containing protein</fullName>
    </recommendedName>
</protein>
<feature type="signal peptide" evidence="1">
    <location>
        <begin position="1"/>
        <end position="31"/>
    </location>
</feature>
<evidence type="ECO:0000313" key="2">
    <source>
        <dbReference type="EMBL" id="NEU72143.1"/>
    </source>
</evidence>
<gene>
    <name evidence="2" type="ORF">PI95_006040</name>
</gene>
<accession>A0A846H4W5</accession>
<feature type="chain" id="PRO_5032372457" description="HMA domain-containing protein" evidence="1">
    <location>
        <begin position="32"/>
        <end position="121"/>
    </location>
</feature>